<evidence type="ECO:0000313" key="4">
    <source>
        <dbReference type="Proteomes" id="UP000320672"/>
    </source>
</evidence>
<feature type="domain" description="Putative glutamine amidotransferase" evidence="2">
    <location>
        <begin position="405"/>
        <end position="569"/>
    </location>
</feature>
<sequence>MQITWNPTFGSIWLVVLAFVIVFLLLYLVRPQQDGLTPSRQRWLLGLRSGGALILLLAMLRPTMVRTTETPVPATLAVLLDGSSSMSLPSGDGRDRWTVQSEVWSKLLPSLQGRDEMLDVQVFQYAQKASPLTMEAVSDWLSTQPTGRETDLSIPLQSAVSQASGRPLAGVVMVGDGTQTSRAQGGGAQQSARLLAALEVPLWTVPIGQRRGDETERDVEITDVPESLRLFSGNSFKLPVTIRTQSLAGADIPVRVRWVPQALDASGQPSAPIENETSIRSVVPRTQSDSQAMEFSLEAPAPGRYQLEVSADNQAGEALTINNQQIAFVDVREGGGRILYLEGEPREEQLRLRLALRRFPDLELVYQWIRRDTESTWPVDLSAALQPDQFDIYILGDLHAKALGNDQLELLQKRVAEGAGLMMLGGLNTYDEGGYGQSPLAEVLPIQLSPEAARPVDSPPSPEMQIQGPVPLRVVRNHPLVQIGDANRPQATFDQLPPLTGANRFTGIKAIPGVQVLLESDQKDPLLVVGEYGNGRVVTFAGDSTWQWWRKGASLQHRRFWRQIMLWLMARDTLSDDAIAIELEGRRFAVDATPSFTVRARFSQSKTLETPLTAELVDSAGTVTSLPVIRQPAADGEAIVSGKLSNLSPGIYRMRASASGEDSPLKPDEIAFQVIDNDREKLRPIADPAFLEQLADLTGEAGGKAFAVDELDQLIDAINRRRSDAALPITKQYRLGNDPGTGWLLFLLFAGCLGTDWALRRRWGLA</sequence>
<dbReference type="SUPFAM" id="SSF53300">
    <property type="entry name" value="vWA-like"/>
    <property type="match status" value="1"/>
</dbReference>
<dbReference type="Gene3D" id="3.40.50.880">
    <property type="match status" value="1"/>
</dbReference>
<dbReference type="InterPro" id="IPR010768">
    <property type="entry name" value="GATase1-like"/>
</dbReference>
<dbReference type="EMBL" id="CP036262">
    <property type="protein sequence ID" value="QDS93026.1"/>
    <property type="molecule type" value="Genomic_DNA"/>
</dbReference>
<dbReference type="RefSeq" id="WP_145351181.1">
    <property type="nucleotide sequence ID" value="NZ_CP036262.1"/>
</dbReference>
<dbReference type="OrthoDB" id="9781333at2"/>
<keyword evidence="4" id="KW-1185">Reference proteome</keyword>
<dbReference type="Pfam" id="PF07090">
    <property type="entry name" value="GATase1_like"/>
    <property type="match status" value="1"/>
</dbReference>
<evidence type="ECO:0000259" key="2">
    <source>
        <dbReference type="Pfam" id="PF07090"/>
    </source>
</evidence>
<accession>A0A517MDW3</accession>
<dbReference type="InterPro" id="IPR029062">
    <property type="entry name" value="Class_I_gatase-like"/>
</dbReference>
<gene>
    <name evidence="3" type="ORF">FF011L_17810</name>
</gene>
<dbReference type="Gene3D" id="3.40.50.410">
    <property type="entry name" value="von Willebrand factor, type A domain"/>
    <property type="match status" value="1"/>
</dbReference>
<name>A0A517MDW3_9BACT</name>
<organism evidence="3 4">
    <name type="scientific">Roseimaritima multifibrata</name>
    <dbReference type="NCBI Taxonomy" id="1930274"/>
    <lineage>
        <taxon>Bacteria</taxon>
        <taxon>Pseudomonadati</taxon>
        <taxon>Planctomycetota</taxon>
        <taxon>Planctomycetia</taxon>
        <taxon>Pirellulales</taxon>
        <taxon>Pirellulaceae</taxon>
        <taxon>Roseimaritima</taxon>
    </lineage>
</organism>
<dbReference type="Proteomes" id="UP000320672">
    <property type="component" value="Chromosome"/>
</dbReference>
<feature type="transmembrane region" description="Helical" evidence="1">
    <location>
        <begin position="42"/>
        <end position="60"/>
    </location>
</feature>
<dbReference type="PANTHER" id="PTHR37947:SF1">
    <property type="entry name" value="BLL2462 PROTEIN"/>
    <property type="match status" value="1"/>
</dbReference>
<proteinExistence type="predicted"/>
<dbReference type="AlphaFoldDB" id="A0A517MDW3"/>
<evidence type="ECO:0000313" key="3">
    <source>
        <dbReference type="EMBL" id="QDS93026.1"/>
    </source>
</evidence>
<protein>
    <recommendedName>
        <fullName evidence="2">Putative glutamine amidotransferase domain-containing protein</fullName>
    </recommendedName>
</protein>
<dbReference type="KEGG" id="rml:FF011L_17810"/>
<dbReference type="PANTHER" id="PTHR37947">
    <property type="entry name" value="BLL2462 PROTEIN"/>
    <property type="match status" value="1"/>
</dbReference>
<dbReference type="SUPFAM" id="SSF52317">
    <property type="entry name" value="Class I glutamine amidotransferase-like"/>
    <property type="match status" value="1"/>
</dbReference>
<dbReference type="InterPro" id="IPR036465">
    <property type="entry name" value="vWFA_dom_sf"/>
</dbReference>
<keyword evidence="1" id="KW-1133">Transmembrane helix</keyword>
<feature type="transmembrane region" description="Helical" evidence="1">
    <location>
        <begin position="12"/>
        <end position="30"/>
    </location>
</feature>
<evidence type="ECO:0000256" key="1">
    <source>
        <dbReference type="SAM" id="Phobius"/>
    </source>
</evidence>
<keyword evidence="1" id="KW-0812">Transmembrane</keyword>
<keyword evidence="1" id="KW-0472">Membrane</keyword>
<reference evidence="3 4" key="1">
    <citation type="submission" date="2019-02" db="EMBL/GenBank/DDBJ databases">
        <title>Deep-cultivation of Planctomycetes and their phenomic and genomic characterization uncovers novel biology.</title>
        <authorList>
            <person name="Wiegand S."/>
            <person name="Jogler M."/>
            <person name="Boedeker C."/>
            <person name="Pinto D."/>
            <person name="Vollmers J."/>
            <person name="Rivas-Marin E."/>
            <person name="Kohn T."/>
            <person name="Peeters S.H."/>
            <person name="Heuer A."/>
            <person name="Rast P."/>
            <person name="Oberbeckmann S."/>
            <person name="Bunk B."/>
            <person name="Jeske O."/>
            <person name="Meyerdierks A."/>
            <person name="Storesund J.E."/>
            <person name="Kallscheuer N."/>
            <person name="Luecker S."/>
            <person name="Lage O.M."/>
            <person name="Pohl T."/>
            <person name="Merkel B.J."/>
            <person name="Hornburger P."/>
            <person name="Mueller R.-W."/>
            <person name="Bruemmer F."/>
            <person name="Labrenz M."/>
            <person name="Spormann A.M."/>
            <person name="Op den Camp H."/>
            <person name="Overmann J."/>
            <person name="Amann R."/>
            <person name="Jetten M.S.M."/>
            <person name="Mascher T."/>
            <person name="Medema M.H."/>
            <person name="Devos D.P."/>
            <person name="Kaster A.-K."/>
            <person name="Ovreas L."/>
            <person name="Rohde M."/>
            <person name="Galperin M.Y."/>
            <person name="Jogler C."/>
        </authorList>
    </citation>
    <scope>NUCLEOTIDE SEQUENCE [LARGE SCALE GENOMIC DNA]</scope>
    <source>
        <strain evidence="3 4">FF011L</strain>
    </source>
</reference>